<dbReference type="AlphaFoldDB" id="A0AAU9FNQ7"/>
<evidence type="ECO:0000313" key="3">
    <source>
        <dbReference type="Proteomes" id="UP001500889"/>
    </source>
</evidence>
<protein>
    <recommendedName>
        <fullName evidence="1">F-box domain-containing protein</fullName>
    </recommendedName>
</protein>
<feature type="domain" description="F-box" evidence="1">
    <location>
        <begin position="1"/>
        <end position="47"/>
    </location>
</feature>
<gene>
    <name evidence="2" type="ORF">DMAD_05950</name>
</gene>
<dbReference type="Gene3D" id="3.80.10.10">
    <property type="entry name" value="Ribonuclease Inhibitor"/>
    <property type="match status" value="1"/>
</dbReference>
<evidence type="ECO:0000259" key="1">
    <source>
        <dbReference type="PROSITE" id="PS50181"/>
    </source>
</evidence>
<dbReference type="Pfam" id="PF00646">
    <property type="entry name" value="F-box"/>
    <property type="match status" value="1"/>
</dbReference>
<dbReference type="CDD" id="cd09917">
    <property type="entry name" value="F-box_SF"/>
    <property type="match status" value="1"/>
</dbReference>
<name>A0AAU9FNQ7_DROMD</name>
<dbReference type="SUPFAM" id="SSF81383">
    <property type="entry name" value="F-box domain"/>
    <property type="match status" value="1"/>
</dbReference>
<dbReference type="EMBL" id="AP029265">
    <property type="protein sequence ID" value="BFF97564.1"/>
    <property type="molecule type" value="Genomic_DNA"/>
</dbReference>
<dbReference type="SUPFAM" id="SSF52047">
    <property type="entry name" value="RNI-like"/>
    <property type="match status" value="1"/>
</dbReference>
<evidence type="ECO:0000313" key="2">
    <source>
        <dbReference type="EMBL" id="BFF97564.1"/>
    </source>
</evidence>
<dbReference type="InterPro" id="IPR036047">
    <property type="entry name" value="F-box-like_dom_sf"/>
</dbReference>
<organism evidence="2 3">
    <name type="scientific">Drosophila madeirensis</name>
    <name type="common">Fruit fly</name>
    <dbReference type="NCBI Taxonomy" id="30013"/>
    <lineage>
        <taxon>Eukaryota</taxon>
        <taxon>Metazoa</taxon>
        <taxon>Ecdysozoa</taxon>
        <taxon>Arthropoda</taxon>
        <taxon>Hexapoda</taxon>
        <taxon>Insecta</taxon>
        <taxon>Pterygota</taxon>
        <taxon>Neoptera</taxon>
        <taxon>Endopterygota</taxon>
        <taxon>Diptera</taxon>
        <taxon>Brachycera</taxon>
        <taxon>Muscomorpha</taxon>
        <taxon>Ephydroidea</taxon>
        <taxon>Drosophilidae</taxon>
        <taxon>Drosophila</taxon>
        <taxon>Sophophora</taxon>
    </lineage>
</organism>
<proteinExistence type="predicted"/>
<sequence length="352" mass="41427">MLSELPFEMIDKVFGYLEEKDKLNLAQVNQQFESAFAHHAREAYKKLQCAKYTDYQLKTILTTCGPTVSCLISNNYNLNYATCKLIAKHCVNLQYFTQVISDLNFDACKYVLAIKGLKNITLSFNISWDYEESDLLQYINADCKALSVQAISDYQAQKLRQLINLEELHVAPKYYIRNIFKIVSKIKKLRALHLYNYKECFTSPNQYVEYTELEELELYTCKIYTTLPKCPKLKVLRLMVRSFIDYRDIERYADTLEHLQLCYYGNLHHDLFASILIIVLRECRRLQCLEASSHTIYHVFHQNLNSFIDTLRTNGFSNERRFVLKGCVMARLRNDFPDSAVWDLIRCEDVEM</sequence>
<keyword evidence="3" id="KW-1185">Reference proteome</keyword>
<reference evidence="2 3" key="1">
    <citation type="submission" date="2024-02" db="EMBL/GenBank/DDBJ databases">
        <title>A chromosome-level genome assembly of Drosophila madeirensis, a fruit fly species endemic to Madeira island.</title>
        <authorList>
            <person name="Tomihara K."/>
            <person name="Llopart A."/>
            <person name="Yamamoto D."/>
        </authorList>
    </citation>
    <scope>NUCLEOTIDE SEQUENCE [LARGE SCALE GENOMIC DNA]</scope>
    <source>
        <strain evidence="2 3">RF1</strain>
    </source>
</reference>
<dbReference type="InterPro" id="IPR032675">
    <property type="entry name" value="LRR_dom_sf"/>
</dbReference>
<dbReference type="InterPro" id="IPR001810">
    <property type="entry name" value="F-box_dom"/>
</dbReference>
<accession>A0AAU9FNQ7</accession>
<dbReference type="PROSITE" id="PS50181">
    <property type="entry name" value="FBOX"/>
    <property type="match status" value="1"/>
</dbReference>
<dbReference type="Proteomes" id="UP001500889">
    <property type="component" value="Chromosome J"/>
</dbReference>